<feature type="non-terminal residue" evidence="2">
    <location>
        <position position="230"/>
    </location>
</feature>
<sequence>AGVSTRSAGNWQEDEMPLAGNNNKKSLAELRRAGLRKGKTNPGGFEFLPVLEPANRSGGQQLPTLWTHFCSPSHVAAAPQVLAPTATTTILTTTTILKTTTTAATTATQEPTGAIDAAISPATPVAPPQTMARAVATEALSASEALSSATHVKQLKRMLAYGDSLTAGFRKLAECAPYGKSLCEELWAEGLPSEVWVCGLCGRTAASMALGVDSAAAQPDEPLGLQRLLQ</sequence>
<dbReference type="EMBL" id="CAJNNV010032659">
    <property type="protein sequence ID" value="CAE8640661.1"/>
    <property type="molecule type" value="Genomic_DNA"/>
</dbReference>
<proteinExistence type="predicted"/>
<dbReference type="AlphaFoldDB" id="A0A813HQR6"/>
<feature type="compositionally biased region" description="Polar residues" evidence="1">
    <location>
        <begin position="1"/>
        <end position="10"/>
    </location>
</feature>
<evidence type="ECO:0000313" key="2">
    <source>
        <dbReference type="EMBL" id="CAE8640661.1"/>
    </source>
</evidence>
<name>A0A813HQR6_POLGL</name>
<reference evidence="2" key="1">
    <citation type="submission" date="2021-02" db="EMBL/GenBank/DDBJ databases">
        <authorList>
            <person name="Dougan E. K."/>
            <person name="Rhodes N."/>
            <person name="Thang M."/>
            <person name="Chan C."/>
        </authorList>
    </citation>
    <scope>NUCLEOTIDE SEQUENCE</scope>
</reference>
<evidence type="ECO:0000313" key="3">
    <source>
        <dbReference type="Proteomes" id="UP000654075"/>
    </source>
</evidence>
<organism evidence="2 3">
    <name type="scientific">Polarella glacialis</name>
    <name type="common">Dinoflagellate</name>
    <dbReference type="NCBI Taxonomy" id="89957"/>
    <lineage>
        <taxon>Eukaryota</taxon>
        <taxon>Sar</taxon>
        <taxon>Alveolata</taxon>
        <taxon>Dinophyceae</taxon>
        <taxon>Suessiales</taxon>
        <taxon>Suessiaceae</taxon>
        <taxon>Polarella</taxon>
    </lineage>
</organism>
<dbReference type="Proteomes" id="UP000654075">
    <property type="component" value="Unassembled WGS sequence"/>
</dbReference>
<feature type="region of interest" description="Disordered" evidence="1">
    <location>
        <begin position="1"/>
        <end position="23"/>
    </location>
</feature>
<comment type="caution">
    <text evidence="2">The sequence shown here is derived from an EMBL/GenBank/DDBJ whole genome shotgun (WGS) entry which is preliminary data.</text>
</comment>
<protein>
    <submittedName>
        <fullName evidence="2">Uncharacterized protein</fullName>
    </submittedName>
</protein>
<gene>
    <name evidence="2" type="ORF">PGLA1383_LOCUS55445</name>
</gene>
<evidence type="ECO:0000256" key="1">
    <source>
        <dbReference type="SAM" id="MobiDB-lite"/>
    </source>
</evidence>
<feature type="non-terminal residue" evidence="2">
    <location>
        <position position="1"/>
    </location>
</feature>
<keyword evidence="3" id="KW-1185">Reference proteome</keyword>
<accession>A0A813HQR6</accession>